<comment type="similarity">
    <text evidence="1">Belongs to the ROK (NagC/XylR) family.</text>
</comment>
<dbReference type="EMBL" id="AZFW01000044">
    <property type="protein sequence ID" value="KRM27665.1"/>
    <property type="molecule type" value="Genomic_DNA"/>
</dbReference>
<dbReference type="PANTHER" id="PTHR18964">
    <property type="entry name" value="ROK (REPRESSOR, ORF, KINASE) FAMILY"/>
    <property type="match status" value="1"/>
</dbReference>
<dbReference type="PANTHER" id="PTHR18964:SF170">
    <property type="entry name" value="SUGAR KINASE"/>
    <property type="match status" value="1"/>
</dbReference>
<evidence type="ECO:0000313" key="2">
    <source>
        <dbReference type="EMBL" id="KRM27665.1"/>
    </source>
</evidence>
<keyword evidence="2" id="KW-0808">Transferase</keyword>
<dbReference type="AlphaFoldDB" id="A0A0R1XCW3"/>
<protein>
    <submittedName>
        <fullName evidence="2">Transcriptional regulator sugar kinase</fullName>
    </submittedName>
</protein>
<gene>
    <name evidence="2" type="ORF">FC91_GL002423</name>
</gene>
<proteinExistence type="inferred from homology"/>
<dbReference type="PATRIC" id="fig|1122147.4.peg.2502"/>
<reference evidence="2 3" key="1">
    <citation type="journal article" date="2015" name="Genome Announc.">
        <title>Expanding the biotechnology potential of lactobacilli through comparative genomics of 213 strains and associated genera.</title>
        <authorList>
            <person name="Sun Z."/>
            <person name="Harris H.M."/>
            <person name="McCann A."/>
            <person name="Guo C."/>
            <person name="Argimon S."/>
            <person name="Zhang W."/>
            <person name="Yang X."/>
            <person name="Jeffery I.B."/>
            <person name="Cooney J.C."/>
            <person name="Kagawa T.F."/>
            <person name="Liu W."/>
            <person name="Song Y."/>
            <person name="Salvetti E."/>
            <person name="Wrobel A."/>
            <person name="Rasinkangas P."/>
            <person name="Parkhill J."/>
            <person name="Rea M.C."/>
            <person name="O'Sullivan O."/>
            <person name="Ritari J."/>
            <person name="Douillard F.P."/>
            <person name="Paul Ross R."/>
            <person name="Yang R."/>
            <person name="Briner A.E."/>
            <person name="Felis G.E."/>
            <person name="de Vos W.M."/>
            <person name="Barrangou R."/>
            <person name="Klaenhammer T.R."/>
            <person name="Caufield P.W."/>
            <person name="Cui Y."/>
            <person name="Zhang H."/>
            <person name="O'Toole P.W."/>
        </authorList>
    </citation>
    <scope>NUCLEOTIDE SEQUENCE [LARGE SCALE GENOMIC DNA]</scope>
    <source>
        <strain evidence="2 3">DSM 16991</strain>
    </source>
</reference>
<keyword evidence="2" id="KW-0418">Kinase</keyword>
<dbReference type="OrthoDB" id="9795247at2"/>
<dbReference type="eggNOG" id="COG1940">
    <property type="taxonomic scope" value="Bacteria"/>
</dbReference>
<dbReference type="Proteomes" id="UP000050949">
    <property type="component" value="Unassembled WGS sequence"/>
</dbReference>
<sequence length="302" mass="32123">MATRYLSIDIGGTNIKYALMDGAGKILEKGTEPTPNGGLLQFMAMLTEVVNRYADQIKGVAVAAPGKVGVDHRTIHFGGALPFLDGLDLRKALAGVFDGPIVVENDGKAAALAELWLGNLKGIQNGAAIVLGTGIGGGVILDGRLLYGSHQQAGEFSFMSSHYDEPQFIKAAAGSTGSAVRMVRTIGTVAQLADPGDGHAVFELVNAQKEPAWTIFKEFAQRIAALILSIQAVVDVDRYVIGGGISAQPIVVTQINQAYSDLLKENEIIEKTLTRPEIVTAKFQNDANLFGALYSYLLFMDK</sequence>
<dbReference type="SUPFAM" id="SSF53067">
    <property type="entry name" value="Actin-like ATPase domain"/>
    <property type="match status" value="1"/>
</dbReference>
<dbReference type="InterPro" id="IPR043129">
    <property type="entry name" value="ATPase_NBD"/>
</dbReference>
<dbReference type="CDD" id="cd24152">
    <property type="entry name" value="ASKHA_NBD_ROK-like"/>
    <property type="match status" value="1"/>
</dbReference>
<dbReference type="RefSeq" id="WP_027827853.1">
    <property type="nucleotide sequence ID" value="NZ_AUEH01000008.1"/>
</dbReference>
<dbReference type="Pfam" id="PF00480">
    <property type="entry name" value="ROK"/>
    <property type="match status" value="1"/>
</dbReference>
<dbReference type="Gene3D" id="3.30.420.40">
    <property type="match status" value="2"/>
</dbReference>
<dbReference type="GO" id="GO:0016301">
    <property type="term" value="F:kinase activity"/>
    <property type="evidence" value="ECO:0007669"/>
    <property type="project" value="UniProtKB-KW"/>
</dbReference>
<name>A0A0R1XCW3_9LACO</name>
<evidence type="ECO:0000313" key="3">
    <source>
        <dbReference type="Proteomes" id="UP000050949"/>
    </source>
</evidence>
<accession>A0A0R1XCW3</accession>
<evidence type="ECO:0000256" key="1">
    <source>
        <dbReference type="ARBA" id="ARBA00006479"/>
    </source>
</evidence>
<comment type="caution">
    <text evidence="2">The sequence shown here is derived from an EMBL/GenBank/DDBJ whole genome shotgun (WGS) entry which is preliminary data.</text>
</comment>
<dbReference type="InterPro" id="IPR000600">
    <property type="entry name" value="ROK"/>
</dbReference>
<organism evidence="2 3">
    <name type="scientific">Schleiferilactobacillus harbinensis DSM 16991</name>
    <dbReference type="NCBI Taxonomy" id="1122147"/>
    <lineage>
        <taxon>Bacteria</taxon>
        <taxon>Bacillati</taxon>
        <taxon>Bacillota</taxon>
        <taxon>Bacilli</taxon>
        <taxon>Lactobacillales</taxon>
        <taxon>Lactobacillaceae</taxon>
        <taxon>Schleiferilactobacillus</taxon>
    </lineage>
</organism>